<dbReference type="Proteomes" id="UP000784294">
    <property type="component" value="Unassembled WGS sequence"/>
</dbReference>
<reference evidence="1" key="1">
    <citation type="submission" date="2018-11" db="EMBL/GenBank/DDBJ databases">
        <authorList>
            <consortium name="Pathogen Informatics"/>
        </authorList>
    </citation>
    <scope>NUCLEOTIDE SEQUENCE</scope>
</reference>
<comment type="caution">
    <text evidence="1">The sequence shown here is derived from an EMBL/GenBank/DDBJ whole genome shotgun (WGS) entry which is preliminary data.</text>
</comment>
<evidence type="ECO:0000313" key="2">
    <source>
        <dbReference type="Proteomes" id="UP000784294"/>
    </source>
</evidence>
<proteinExistence type="predicted"/>
<keyword evidence="2" id="KW-1185">Reference proteome</keyword>
<protein>
    <submittedName>
        <fullName evidence="1">Uncharacterized protein</fullName>
    </submittedName>
</protein>
<organism evidence="1 2">
    <name type="scientific">Protopolystoma xenopodis</name>
    <dbReference type="NCBI Taxonomy" id="117903"/>
    <lineage>
        <taxon>Eukaryota</taxon>
        <taxon>Metazoa</taxon>
        <taxon>Spiralia</taxon>
        <taxon>Lophotrochozoa</taxon>
        <taxon>Platyhelminthes</taxon>
        <taxon>Monogenea</taxon>
        <taxon>Polyopisthocotylea</taxon>
        <taxon>Polystomatidea</taxon>
        <taxon>Polystomatidae</taxon>
        <taxon>Protopolystoma</taxon>
    </lineage>
</organism>
<dbReference type="AlphaFoldDB" id="A0A3S4ZI97"/>
<accession>A0A3S4ZI97</accession>
<sequence length="136" mass="15459">MRKEGVGVFGNLRRRYQLVMSVRINLYNFGGLAVRELGKRISTTGLHQGDRRPQFAVITRVYHVKAMPNICLSFFREFLLRLFPVKEESSGAILSIPIAANGARDDLLELATKAYAHSLREFHDWATHGFSLVLLK</sequence>
<dbReference type="EMBL" id="CAAALY010013929">
    <property type="protein sequence ID" value="VEL12149.1"/>
    <property type="molecule type" value="Genomic_DNA"/>
</dbReference>
<feature type="non-terminal residue" evidence="1">
    <location>
        <position position="1"/>
    </location>
</feature>
<name>A0A3S4ZI97_9PLAT</name>
<gene>
    <name evidence="1" type="ORF">PXEA_LOCUS5589</name>
</gene>
<evidence type="ECO:0000313" key="1">
    <source>
        <dbReference type="EMBL" id="VEL12149.1"/>
    </source>
</evidence>